<dbReference type="RefSeq" id="WP_062978560.1">
    <property type="nucleotide sequence ID" value="NZ_JAAXOT010000024.1"/>
</dbReference>
<sequence length="189" mass="20566">MADSLDLAHRLLAPRIAYLIGTKDENGTANLIPVSNLTSVSTKPQQVAIAVLKQWRTYKNLLAAEGFTVTVPTIDQLDSVWKLGARYSKSRVVDPVEKLASCGLELDRGASPFGPVVPSGIGWLSCRVVARIDLNGDHGITVGEVEQVWFNPEYLTAEGKPKDSVHPLMQQTGNLFTTSADARVAVEYY</sequence>
<comment type="cofactor">
    <cofactor evidence="1">
        <name>FMN</name>
        <dbReference type="ChEBI" id="CHEBI:58210"/>
    </cofactor>
</comment>
<comment type="caution">
    <text evidence="5">The sequence shown here is derived from an EMBL/GenBank/DDBJ whole genome shotgun (WGS) entry which is preliminary data.</text>
</comment>
<evidence type="ECO:0000256" key="1">
    <source>
        <dbReference type="ARBA" id="ARBA00001917"/>
    </source>
</evidence>
<evidence type="ECO:0000256" key="2">
    <source>
        <dbReference type="ARBA" id="ARBA00022630"/>
    </source>
</evidence>
<protein>
    <submittedName>
        <fullName evidence="5">Flavin reductase family protein</fullName>
    </submittedName>
</protein>
<dbReference type="Gene3D" id="2.30.110.10">
    <property type="entry name" value="Electron Transport, Fmn-binding Protein, Chain A"/>
    <property type="match status" value="1"/>
</dbReference>
<dbReference type="PANTHER" id="PTHR43567">
    <property type="entry name" value="FLAVOREDOXIN-RELATED-RELATED"/>
    <property type="match status" value="1"/>
</dbReference>
<dbReference type="EMBL" id="JAAXOT010000024">
    <property type="protein sequence ID" value="NKY60524.1"/>
    <property type="molecule type" value="Genomic_DNA"/>
</dbReference>
<name>A0A846YSR7_9NOCA</name>
<organism evidence="5 6">
    <name type="scientific">Nocardia flavorosea</name>
    <dbReference type="NCBI Taxonomy" id="53429"/>
    <lineage>
        <taxon>Bacteria</taxon>
        <taxon>Bacillati</taxon>
        <taxon>Actinomycetota</taxon>
        <taxon>Actinomycetes</taxon>
        <taxon>Mycobacteriales</taxon>
        <taxon>Nocardiaceae</taxon>
        <taxon>Nocardia</taxon>
    </lineage>
</organism>
<dbReference type="GO" id="GO:0016646">
    <property type="term" value="F:oxidoreductase activity, acting on the CH-NH group of donors, NAD or NADP as acceptor"/>
    <property type="evidence" value="ECO:0007669"/>
    <property type="project" value="UniProtKB-ARBA"/>
</dbReference>
<dbReference type="InterPro" id="IPR052174">
    <property type="entry name" value="Flavoredoxin"/>
</dbReference>
<evidence type="ECO:0000313" key="6">
    <source>
        <dbReference type="Proteomes" id="UP000570678"/>
    </source>
</evidence>
<comment type="similarity">
    <text evidence="3">Belongs to the flavoredoxin family.</text>
</comment>
<dbReference type="Pfam" id="PF01613">
    <property type="entry name" value="Flavin_Reduct"/>
    <property type="match status" value="1"/>
</dbReference>
<evidence type="ECO:0000256" key="3">
    <source>
        <dbReference type="ARBA" id="ARBA00038054"/>
    </source>
</evidence>
<dbReference type="AlphaFoldDB" id="A0A846YSR7"/>
<accession>A0A846YSR7</accession>
<keyword evidence="6" id="KW-1185">Reference proteome</keyword>
<dbReference type="PANTHER" id="PTHR43567:SF1">
    <property type="entry name" value="FLAVOREDOXIN"/>
    <property type="match status" value="1"/>
</dbReference>
<evidence type="ECO:0000313" key="5">
    <source>
        <dbReference type="EMBL" id="NKY60524.1"/>
    </source>
</evidence>
<keyword evidence="2" id="KW-0285">Flavoprotein</keyword>
<gene>
    <name evidence="5" type="ORF">HGA15_31165</name>
</gene>
<dbReference type="SUPFAM" id="SSF50475">
    <property type="entry name" value="FMN-binding split barrel"/>
    <property type="match status" value="1"/>
</dbReference>
<reference evidence="5 6" key="1">
    <citation type="submission" date="2020-04" db="EMBL/GenBank/DDBJ databases">
        <title>MicrobeNet Type strains.</title>
        <authorList>
            <person name="Nicholson A.C."/>
        </authorList>
    </citation>
    <scope>NUCLEOTIDE SEQUENCE [LARGE SCALE GENOMIC DNA]</scope>
    <source>
        <strain evidence="5 6">JCM 3332</strain>
    </source>
</reference>
<dbReference type="InterPro" id="IPR012349">
    <property type="entry name" value="Split_barrel_FMN-bd"/>
</dbReference>
<dbReference type="Proteomes" id="UP000570678">
    <property type="component" value="Unassembled WGS sequence"/>
</dbReference>
<proteinExistence type="inferred from homology"/>
<dbReference type="GO" id="GO:0010181">
    <property type="term" value="F:FMN binding"/>
    <property type="evidence" value="ECO:0007669"/>
    <property type="project" value="InterPro"/>
</dbReference>
<feature type="domain" description="Flavin reductase like" evidence="4">
    <location>
        <begin position="12"/>
        <end position="164"/>
    </location>
</feature>
<dbReference type="SMART" id="SM00903">
    <property type="entry name" value="Flavin_Reduct"/>
    <property type="match status" value="1"/>
</dbReference>
<evidence type="ECO:0000259" key="4">
    <source>
        <dbReference type="SMART" id="SM00903"/>
    </source>
</evidence>
<dbReference type="InterPro" id="IPR002563">
    <property type="entry name" value="Flavin_Rdtase-like_dom"/>
</dbReference>